<keyword evidence="6 9" id="KW-0560">Oxidoreductase</keyword>
<dbReference type="Pfam" id="PF07992">
    <property type="entry name" value="Pyr_redox_2"/>
    <property type="match status" value="1"/>
</dbReference>
<name>A0ABV9YS94_9PSEU</name>
<dbReference type="PANTHER" id="PTHR43014:SF5">
    <property type="entry name" value="GLUTATHIONE REDUCTASE (NADPH)"/>
    <property type="match status" value="1"/>
</dbReference>
<evidence type="ECO:0000256" key="3">
    <source>
        <dbReference type="ARBA" id="ARBA00022630"/>
    </source>
</evidence>
<dbReference type="RefSeq" id="WP_378038112.1">
    <property type="nucleotide sequence ID" value="NZ_JBHSIV010000026.1"/>
</dbReference>
<dbReference type="EC" id="1.8.1.15" evidence="12"/>
<gene>
    <name evidence="12" type="ORF">ACFPBZ_21290</name>
</gene>
<evidence type="ECO:0000313" key="13">
    <source>
        <dbReference type="Proteomes" id="UP001595947"/>
    </source>
</evidence>
<evidence type="ECO:0000256" key="9">
    <source>
        <dbReference type="RuleBase" id="RU003691"/>
    </source>
</evidence>
<dbReference type="InterPro" id="IPR001100">
    <property type="entry name" value="Pyr_nuc-diS_OxRdtase"/>
</dbReference>
<evidence type="ECO:0000256" key="7">
    <source>
        <dbReference type="ARBA" id="ARBA00023157"/>
    </source>
</evidence>
<keyword evidence="5" id="KW-0521">NADP</keyword>
<accession>A0ABV9YS94</accession>
<dbReference type="PANTHER" id="PTHR43014">
    <property type="entry name" value="MERCURIC REDUCTASE"/>
    <property type="match status" value="1"/>
</dbReference>
<sequence length="461" mass="49441">MPHHDLVIIGSGSGNSIIDSRFDGWDVAIVEHGVFGGTCLNVGCIPTKMYVYASDVAEAVREASTYGVDASIDKVRWTDIVHRVFGRIDPISAGGLRYRDSQCSNVTVYQGHATFTGERELSITPTAGGAGEMVTADRVVIAAGSRPTVPPVVADSGVPFHTSDDVMRLDELPRRLTIIGGGYIAAEFAHVFGSLGSEVTVLTRGPALLRDQDELVTERFTRLAEDRFTVHLSAEPTAAEQRADGTIVLTCPDGSIIESDALLVATGRRPNGDRLDVEKTGLALTDDGRVEVDEYQRTAVEGIWALGDVSSPFQLKHVANHEAKVVQHNVLHPDTPRATSHRFVPSAVFTHPQVASVGAREQDLRAAGTPYVSKVQAYGDVAFGWAMEDHTGFAKVLAAPDGTLLGAHFMGPQASSLIQVLVQAMVFGQKAQEVATAQYWIHPALPELIENALLGLPLSHE</sequence>
<evidence type="ECO:0000256" key="1">
    <source>
        <dbReference type="ARBA" id="ARBA00001974"/>
    </source>
</evidence>
<protein>
    <submittedName>
        <fullName evidence="12">Mycothione reductase</fullName>
        <ecNumber evidence="12">1.8.1.15</ecNumber>
    </submittedName>
</protein>
<proteinExistence type="inferred from homology"/>
<dbReference type="GO" id="GO:0050627">
    <property type="term" value="F:mycothione reductase [NAD(P)H] activity"/>
    <property type="evidence" value="ECO:0007669"/>
    <property type="project" value="UniProtKB-EC"/>
</dbReference>
<dbReference type="InterPro" id="IPR004099">
    <property type="entry name" value="Pyr_nucl-diS_OxRdtase_dimer"/>
</dbReference>
<comment type="caution">
    <text evidence="12">The sequence shown here is derived from an EMBL/GenBank/DDBJ whole genome shotgun (WGS) entry which is preliminary data.</text>
</comment>
<keyword evidence="4 9" id="KW-0274">FAD</keyword>
<dbReference type="InterPro" id="IPR017817">
    <property type="entry name" value="Mycothione_reductase"/>
</dbReference>
<dbReference type="InterPro" id="IPR036188">
    <property type="entry name" value="FAD/NAD-bd_sf"/>
</dbReference>
<reference evidence="13" key="1">
    <citation type="journal article" date="2019" name="Int. J. Syst. Evol. Microbiol.">
        <title>The Global Catalogue of Microorganisms (GCM) 10K type strain sequencing project: providing services to taxonomists for standard genome sequencing and annotation.</title>
        <authorList>
            <consortium name="The Broad Institute Genomics Platform"/>
            <consortium name="The Broad Institute Genome Sequencing Center for Infectious Disease"/>
            <person name="Wu L."/>
            <person name="Ma J."/>
        </authorList>
    </citation>
    <scope>NUCLEOTIDE SEQUENCE [LARGE SCALE GENOMIC DNA]</scope>
    <source>
        <strain evidence="13">CGMCC 4.7093</strain>
    </source>
</reference>
<keyword evidence="3 9" id="KW-0285">Flavoprotein</keyword>
<dbReference type="NCBIfam" id="NF005884">
    <property type="entry name" value="PRK07846.1"/>
    <property type="match status" value="1"/>
</dbReference>
<evidence type="ECO:0000256" key="5">
    <source>
        <dbReference type="ARBA" id="ARBA00022857"/>
    </source>
</evidence>
<feature type="domain" description="FAD/NAD(P)-binding" evidence="11">
    <location>
        <begin position="5"/>
        <end position="322"/>
    </location>
</feature>
<dbReference type="Gene3D" id="3.30.390.30">
    <property type="match status" value="1"/>
</dbReference>
<dbReference type="NCBIfam" id="TIGR03452">
    <property type="entry name" value="mycothione_red"/>
    <property type="match status" value="1"/>
</dbReference>
<dbReference type="Pfam" id="PF02852">
    <property type="entry name" value="Pyr_redox_dim"/>
    <property type="match status" value="1"/>
</dbReference>
<keyword evidence="7" id="KW-1015">Disulfide bond</keyword>
<keyword evidence="13" id="KW-1185">Reference proteome</keyword>
<evidence type="ECO:0000259" key="10">
    <source>
        <dbReference type="Pfam" id="PF02852"/>
    </source>
</evidence>
<dbReference type="Gene3D" id="3.50.50.60">
    <property type="entry name" value="FAD/NAD(P)-binding domain"/>
    <property type="match status" value="2"/>
</dbReference>
<dbReference type="PRINTS" id="PR00411">
    <property type="entry name" value="PNDRDTASEI"/>
</dbReference>
<evidence type="ECO:0000256" key="8">
    <source>
        <dbReference type="ARBA" id="ARBA00023284"/>
    </source>
</evidence>
<dbReference type="EMBL" id="JBHSIV010000026">
    <property type="protein sequence ID" value="MFC5064772.1"/>
    <property type="molecule type" value="Genomic_DNA"/>
</dbReference>
<dbReference type="SUPFAM" id="SSF55424">
    <property type="entry name" value="FAD/NAD-linked reductases, dimerisation (C-terminal) domain"/>
    <property type="match status" value="1"/>
</dbReference>
<dbReference type="Proteomes" id="UP001595947">
    <property type="component" value="Unassembled WGS sequence"/>
</dbReference>
<dbReference type="SUPFAM" id="SSF51905">
    <property type="entry name" value="FAD/NAD(P)-binding domain"/>
    <property type="match status" value="1"/>
</dbReference>
<organism evidence="12 13">
    <name type="scientific">Actinomycetospora atypica</name>
    <dbReference type="NCBI Taxonomy" id="1290095"/>
    <lineage>
        <taxon>Bacteria</taxon>
        <taxon>Bacillati</taxon>
        <taxon>Actinomycetota</taxon>
        <taxon>Actinomycetes</taxon>
        <taxon>Pseudonocardiales</taxon>
        <taxon>Pseudonocardiaceae</taxon>
        <taxon>Actinomycetospora</taxon>
    </lineage>
</organism>
<comment type="similarity">
    <text evidence="2 9">Belongs to the class-I pyridine nucleotide-disulfide oxidoreductase family.</text>
</comment>
<dbReference type="PRINTS" id="PR00368">
    <property type="entry name" value="FADPNR"/>
</dbReference>
<dbReference type="PROSITE" id="PS00076">
    <property type="entry name" value="PYRIDINE_REDOX_1"/>
    <property type="match status" value="1"/>
</dbReference>
<dbReference type="InterPro" id="IPR016156">
    <property type="entry name" value="FAD/NAD-linked_Rdtase_dimer_sf"/>
</dbReference>
<dbReference type="InterPro" id="IPR023753">
    <property type="entry name" value="FAD/NAD-binding_dom"/>
</dbReference>
<evidence type="ECO:0000256" key="6">
    <source>
        <dbReference type="ARBA" id="ARBA00023002"/>
    </source>
</evidence>
<keyword evidence="8 9" id="KW-0676">Redox-active center</keyword>
<evidence type="ECO:0000256" key="2">
    <source>
        <dbReference type="ARBA" id="ARBA00007532"/>
    </source>
</evidence>
<dbReference type="PIRSF" id="PIRSF000350">
    <property type="entry name" value="Mercury_reductase_MerA"/>
    <property type="match status" value="1"/>
</dbReference>
<evidence type="ECO:0000313" key="12">
    <source>
        <dbReference type="EMBL" id="MFC5064772.1"/>
    </source>
</evidence>
<evidence type="ECO:0000256" key="4">
    <source>
        <dbReference type="ARBA" id="ARBA00022827"/>
    </source>
</evidence>
<feature type="domain" description="Pyridine nucleotide-disulphide oxidoreductase dimerisation" evidence="10">
    <location>
        <begin position="344"/>
        <end position="452"/>
    </location>
</feature>
<comment type="cofactor">
    <cofactor evidence="1">
        <name>FAD</name>
        <dbReference type="ChEBI" id="CHEBI:57692"/>
    </cofactor>
</comment>
<dbReference type="InterPro" id="IPR012999">
    <property type="entry name" value="Pyr_OxRdtase_I_AS"/>
</dbReference>
<evidence type="ECO:0000259" key="11">
    <source>
        <dbReference type="Pfam" id="PF07992"/>
    </source>
</evidence>